<dbReference type="SUPFAM" id="SSF53850">
    <property type="entry name" value="Periplasmic binding protein-like II"/>
    <property type="match status" value="1"/>
</dbReference>
<sequence>MSLVQEPLIFRSRGSSTQKIIDRAFSCVNLTPEPRLIADTRDAVYEAVSLGVGGGFMWRHGTHRADAVRRLAIDEIVTSSEEVIFALGNERNPLVDLFFRAGESYIKEHIRKKFTNAFNIYYCLCFYFVQVRHTPS</sequence>
<protein>
    <submittedName>
        <fullName evidence="2">DNA-binding transcriptional LysR family regulator</fullName>
    </submittedName>
</protein>
<name>A0A841M119_9HYPH</name>
<evidence type="ECO:0000313" key="2">
    <source>
        <dbReference type="EMBL" id="MBB6262447.1"/>
    </source>
</evidence>
<proteinExistence type="predicted"/>
<evidence type="ECO:0000313" key="3">
    <source>
        <dbReference type="Proteomes" id="UP000555393"/>
    </source>
</evidence>
<dbReference type="Gene3D" id="3.40.190.10">
    <property type="entry name" value="Periplasmic binding protein-like II"/>
    <property type="match status" value="1"/>
</dbReference>
<gene>
    <name evidence="2" type="ORF">FHS77_003021</name>
</gene>
<dbReference type="InterPro" id="IPR005119">
    <property type="entry name" value="LysR_subst-bd"/>
</dbReference>
<reference evidence="2 3" key="1">
    <citation type="submission" date="2020-08" db="EMBL/GenBank/DDBJ databases">
        <title>Genomic Encyclopedia of Type Strains, Phase IV (KMG-IV): sequencing the most valuable type-strain genomes for metagenomic binning, comparative biology and taxonomic classification.</title>
        <authorList>
            <person name="Goeker M."/>
        </authorList>
    </citation>
    <scope>NUCLEOTIDE SEQUENCE [LARGE SCALE GENOMIC DNA]</scope>
    <source>
        <strain evidence="2 3">DSM 22336</strain>
    </source>
</reference>
<accession>A0A841M119</accession>
<evidence type="ECO:0000259" key="1">
    <source>
        <dbReference type="Pfam" id="PF03466"/>
    </source>
</evidence>
<dbReference type="EMBL" id="JACIIU010000031">
    <property type="protein sequence ID" value="MBB6262447.1"/>
    <property type="molecule type" value="Genomic_DNA"/>
</dbReference>
<dbReference type="Proteomes" id="UP000555393">
    <property type="component" value="Unassembled WGS sequence"/>
</dbReference>
<dbReference type="GO" id="GO:0003677">
    <property type="term" value="F:DNA binding"/>
    <property type="evidence" value="ECO:0007669"/>
    <property type="project" value="UniProtKB-KW"/>
</dbReference>
<keyword evidence="2" id="KW-0238">DNA-binding</keyword>
<feature type="domain" description="LysR substrate-binding" evidence="1">
    <location>
        <begin position="3"/>
        <end position="76"/>
    </location>
</feature>
<keyword evidence="3" id="KW-1185">Reference proteome</keyword>
<organism evidence="2 3">
    <name type="scientific">Paenochrobactrum gallinarii</name>
    <dbReference type="NCBI Taxonomy" id="643673"/>
    <lineage>
        <taxon>Bacteria</taxon>
        <taxon>Pseudomonadati</taxon>
        <taxon>Pseudomonadota</taxon>
        <taxon>Alphaproteobacteria</taxon>
        <taxon>Hyphomicrobiales</taxon>
        <taxon>Brucellaceae</taxon>
        <taxon>Paenochrobactrum</taxon>
    </lineage>
</organism>
<dbReference type="Pfam" id="PF03466">
    <property type="entry name" value="LysR_substrate"/>
    <property type="match status" value="1"/>
</dbReference>
<dbReference type="AlphaFoldDB" id="A0A841M119"/>
<comment type="caution">
    <text evidence="2">The sequence shown here is derived from an EMBL/GenBank/DDBJ whole genome shotgun (WGS) entry which is preliminary data.</text>
</comment>